<organism evidence="6 7">
    <name type="scientific">Virgisporangium aurantiacum</name>
    <dbReference type="NCBI Taxonomy" id="175570"/>
    <lineage>
        <taxon>Bacteria</taxon>
        <taxon>Bacillati</taxon>
        <taxon>Actinomycetota</taxon>
        <taxon>Actinomycetes</taxon>
        <taxon>Micromonosporales</taxon>
        <taxon>Micromonosporaceae</taxon>
        <taxon>Virgisporangium</taxon>
    </lineage>
</organism>
<evidence type="ECO:0000313" key="6">
    <source>
        <dbReference type="EMBL" id="GIJ54312.1"/>
    </source>
</evidence>
<dbReference type="PANTHER" id="PTHR24421:SF63">
    <property type="entry name" value="SENSOR HISTIDINE KINASE DESK"/>
    <property type="match status" value="1"/>
</dbReference>
<dbReference type="InterPro" id="IPR050482">
    <property type="entry name" value="Sensor_HK_TwoCompSys"/>
</dbReference>
<dbReference type="EMBL" id="BOPG01000012">
    <property type="protein sequence ID" value="GIJ54312.1"/>
    <property type="molecule type" value="Genomic_DNA"/>
</dbReference>
<keyword evidence="4" id="KW-0812">Transmembrane</keyword>
<proteinExistence type="predicted"/>
<evidence type="ECO:0000256" key="1">
    <source>
        <dbReference type="ARBA" id="ARBA00022679"/>
    </source>
</evidence>
<accession>A0A8J4DZR9</accession>
<evidence type="ECO:0000256" key="4">
    <source>
        <dbReference type="SAM" id="Phobius"/>
    </source>
</evidence>
<dbReference type="GO" id="GO:0000155">
    <property type="term" value="F:phosphorelay sensor kinase activity"/>
    <property type="evidence" value="ECO:0007669"/>
    <property type="project" value="InterPro"/>
</dbReference>
<keyword evidence="3" id="KW-0902">Two-component regulatory system</keyword>
<keyword evidence="1" id="KW-0808">Transferase</keyword>
<keyword evidence="4" id="KW-1133">Transmembrane helix</keyword>
<dbReference type="GO" id="GO:0016020">
    <property type="term" value="C:membrane"/>
    <property type="evidence" value="ECO:0007669"/>
    <property type="project" value="InterPro"/>
</dbReference>
<feature type="domain" description="Signal transduction histidine kinase subgroup 3 dimerisation and phosphoacceptor" evidence="5">
    <location>
        <begin position="197"/>
        <end position="258"/>
    </location>
</feature>
<keyword evidence="4" id="KW-0472">Membrane</keyword>
<dbReference type="GO" id="GO:0046983">
    <property type="term" value="F:protein dimerization activity"/>
    <property type="evidence" value="ECO:0007669"/>
    <property type="project" value="InterPro"/>
</dbReference>
<feature type="transmembrane region" description="Helical" evidence="4">
    <location>
        <begin position="20"/>
        <end position="37"/>
    </location>
</feature>
<dbReference type="Gene3D" id="3.30.565.10">
    <property type="entry name" value="Histidine kinase-like ATPase, C-terminal domain"/>
    <property type="match status" value="1"/>
</dbReference>
<protein>
    <recommendedName>
        <fullName evidence="5">Signal transduction histidine kinase subgroup 3 dimerisation and phosphoacceptor domain-containing protein</fullName>
    </recommendedName>
</protein>
<feature type="transmembrane region" description="Helical" evidence="4">
    <location>
        <begin position="120"/>
        <end position="140"/>
    </location>
</feature>
<dbReference type="InterPro" id="IPR011712">
    <property type="entry name" value="Sig_transdc_His_kin_sub3_dim/P"/>
</dbReference>
<evidence type="ECO:0000256" key="3">
    <source>
        <dbReference type="ARBA" id="ARBA00023012"/>
    </source>
</evidence>
<feature type="transmembrane region" description="Helical" evidence="4">
    <location>
        <begin position="152"/>
        <end position="176"/>
    </location>
</feature>
<gene>
    <name evidence="6" type="ORF">Vau01_018280</name>
</gene>
<dbReference type="Proteomes" id="UP000612585">
    <property type="component" value="Unassembled WGS sequence"/>
</dbReference>
<feature type="transmembrane region" description="Helical" evidence="4">
    <location>
        <begin position="49"/>
        <end position="66"/>
    </location>
</feature>
<comment type="caution">
    <text evidence="6">The sequence shown here is derived from an EMBL/GenBank/DDBJ whole genome shotgun (WGS) entry which is preliminary data.</text>
</comment>
<dbReference type="Pfam" id="PF07730">
    <property type="entry name" value="HisKA_3"/>
    <property type="match status" value="1"/>
</dbReference>
<keyword evidence="2" id="KW-0418">Kinase</keyword>
<dbReference type="PANTHER" id="PTHR24421">
    <property type="entry name" value="NITRATE/NITRITE SENSOR PROTEIN NARX-RELATED"/>
    <property type="match status" value="1"/>
</dbReference>
<sequence>MRPSSGDTVGVPAWTARRSAWFLAALHVPFVVAGPVVTIPRHQLEPADAVLLALTAAAIGGLQMRHSLAAAHGRRAAGAPWTFLGVCLLVYVPLPLFTWDWAIMQWFVVASAAMTLPRRLAVVVCAGPIVGQTVAAGWYVGHDPTVGPGLLVVFVLYTLTLITAGSAALVGSGWLARTLTELDEARHAQARLAATRERVRLSRDLHDLLGHSLATTSLQGDLALTLLPADPAAARAEMERVATVARRALHDIRAVTRDEHSVTLRSEIASATTLLGAAGVHTEIDLGESDLAGPVDEALAWAVREAATNTLRHSRATRWSVTTRNTSDRIRLTIVNDNALQDAARGDSLLGGLAGVAARAHLLSGRATAQFTPDGLFRLEVEIPREPW</sequence>
<dbReference type="AlphaFoldDB" id="A0A8J4DZR9"/>
<dbReference type="Gene3D" id="1.20.5.1930">
    <property type="match status" value="1"/>
</dbReference>
<evidence type="ECO:0000259" key="5">
    <source>
        <dbReference type="Pfam" id="PF07730"/>
    </source>
</evidence>
<feature type="transmembrane region" description="Helical" evidence="4">
    <location>
        <begin position="78"/>
        <end position="99"/>
    </location>
</feature>
<keyword evidence="7" id="KW-1185">Reference proteome</keyword>
<name>A0A8J4DZR9_9ACTN</name>
<evidence type="ECO:0000313" key="7">
    <source>
        <dbReference type="Proteomes" id="UP000612585"/>
    </source>
</evidence>
<reference evidence="6" key="1">
    <citation type="submission" date="2021-01" db="EMBL/GenBank/DDBJ databases">
        <title>Whole genome shotgun sequence of Virgisporangium aurantiacum NBRC 16421.</title>
        <authorList>
            <person name="Komaki H."/>
            <person name="Tamura T."/>
        </authorList>
    </citation>
    <scope>NUCLEOTIDE SEQUENCE</scope>
    <source>
        <strain evidence="6">NBRC 16421</strain>
    </source>
</reference>
<dbReference type="InterPro" id="IPR036890">
    <property type="entry name" value="HATPase_C_sf"/>
</dbReference>
<evidence type="ECO:0000256" key="2">
    <source>
        <dbReference type="ARBA" id="ARBA00022777"/>
    </source>
</evidence>
<dbReference type="RefSeq" id="WP_239151518.1">
    <property type="nucleotide sequence ID" value="NZ_BOPG01000012.1"/>
</dbReference>